<dbReference type="InterPro" id="IPR027705">
    <property type="entry name" value="Flotillin_fam"/>
</dbReference>
<evidence type="ECO:0000256" key="7">
    <source>
        <dbReference type="SAM" id="MobiDB-lite"/>
    </source>
</evidence>
<dbReference type="AlphaFoldDB" id="A0A5C7FIH2"/>
<dbReference type="PANTHER" id="PTHR13806">
    <property type="entry name" value="FLOTILLIN-RELATED"/>
    <property type="match status" value="1"/>
</dbReference>
<protein>
    <submittedName>
        <fullName evidence="9">Flotillin family protein</fullName>
    </submittedName>
</protein>
<reference evidence="9 10" key="1">
    <citation type="submission" date="2019-08" db="EMBL/GenBank/DDBJ databases">
        <title>Lewinella sp. strain SSH13 Genome sequencing and assembly.</title>
        <authorList>
            <person name="Kim I."/>
        </authorList>
    </citation>
    <scope>NUCLEOTIDE SEQUENCE [LARGE SCALE GENOMIC DNA]</scope>
    <source>
        <strain evidence="9 10">SSH13</strain>
    </source>
</reference>
<organism evidence="9 10">
    <name type="scientific">Neolewinella aurantiaca</name>
    <dbReference type="NCBI Taxonomy" id="2602767"/>
    <lineage>
        <taxon>Bacteria</taxon>
        <taxon>Pseudomonadati</taxon>
        <taxon>Bacteroidota</taxon>
        <taxon>Saprospiria</taxon>
        <taxon>Saprospirales</taxon>
        <taxon>Lewinellaceae</taxon>
        <taxon>Neolewinella</taxon>
    </lineage>
</organism>
<feature type="coiled-coil region" evidence="6">
    <location>
        <begin position="323"/>
        <end position="407"/>
    </location>
</feature>
<dbReference type="OrthoDB" id="9786220at2"/>
<dbReference type="PANTHER" id="PTHR13806:SF31">
    <property type="entry name" value="FLOTILLIN-LIKE PROTEIN 1-RELATED"/>
    <property type="match status" value="1"/>
</dbReference>
<dbReference type="Pfam" id="PF01145">
    <property type="entry name" value="Band_7"/>
    <property type="match status" value="1"/>
</dbReference>
<sequence>MLELIGGVALLIVLFVFFLVSRYKRCPSDKILVVYGKTGGGASAKCYAGGAAFVWPVIQDYKFLDLTPLSIDVNLKDALSKQNIRVNVPSQFTVGIGEDENLMLAAANRLLSLTREQVARLSQDIIMGQMRLVIANMDIEELNTDRDKFVSSVYSNVGEELHKVGLRLINVNVTDIQDESGYIAALGQEAAARAINEAEVKVAQEKRTGSIGRAEAQQEQRTKVAALTAQAEIGEAEAAQQQRIKIADANARAMVGEAEATQEQRIKVADANSRAEIGESKFNAEAQEGKNEAAIKIAESNAARDVALAEANRRAEAARKVAIAKAQEESYKAQEAAEKARALKEKAEKEAEQVVQADIEKQKAIIAAQAEAERRREIAKGEADAALAKYQAEAQGMEELLKKQAEGFQKLVAAAGGDAQSAINYLMLDKLEALTKIQTDAIKDIEIDKVVVYDSGNGQGVSNFVSGLYGMVPQLNDFLSQSGMSLPAGLVKQESAKDAETSEPETVKPSATRPTPPKS</sequence>
<dbReference type="InterPro" id="IPR036013">
    <property type="entry name" value="Band_7/SPFH_dom_sf"/>
</dbReference>
<evidence type="ECO:0000256" key="1">
    <source>
        <dbReference type="ARBA" id="ARBA00004167"/>
    </source>
</evidence>
<keyword evidence="10" id="KW-1185">Reference proteome</keyword>
<comment type="subcellular location">
    <subcellularLocation>
        <location evidence="2">Cell membrane</location>
    </subcellularLocation>
    <subcellularLocation>
        <location evidence="1">Membrane</location>
        <topology evidence="1">Single-pass membrane protein</topology>
    </subcellularLocation>
</comment>
<keyword evidence="5" id="KW-0472">Membrane</keyword>
<dbReference type="Proteomes" id="UP000321907">
    <property type="component" value="Unassembled WGS sequence"/>
</dbReference>
<evidence type="ECO:0000256" key="5">
    <source>
        <dbReference type="ARBA" id="ARBA00023136"/>
    </source>
</evidence>
<keyword evidence="4" id="KW-1003">Cell membrane</keyword>
<dbReference type="SUPFAM" id="SSF117892">
    <property type="entry name" value="Band 7/SPFH domain"/>
    <property type="match status" value="1"/>
</dbReference>
<comment type="similarity">
    <text evidence="3">Belongs to the band 7/mec-2 family. Flotillin subfamily.</text>
</comment>
<dbReference type="EMBL" id="VOXD01000007">
    <property type="protein sequence ID" value="TXF90359.1"/>
    <property type="molecule type" value="Genomic_DNA"/>
</dbReference>
<evidence type="ECO:0000256" key="2">
    <source>
        <dbReference type="ARBA" id="ARBA00004236"/>
    </source>
</evidence>
<evidence type="ECO:0000313" key="9">
    <source>
        <dbReference type="EMBL" id="TXF90359.1"/>
    </source>
</evidence>
<keyword evidence="6" id="KW-0175">Coiled coil</keyword>
<comment type="caution">
    <text evidence="9">The sequence shown here is derived from an EMBL/GenBank/DDBJ whole genome shotgun (WGS) entry which is preliminary data.</text>
</comment>
<dbReference type="InterPro" id="IPR001107">
    <property type="entry name" value="Band_7"/>
</dbReference>
<evidence type="ECO:0000259" key="8">
    <source>
        <dbReference type="SMART" id="SM00244"/>
    </source>
</evidence>
<name>A0A5C7FIH2_9BACT</name>
<feature type="domain" description="Band 7" evidence="8">
    <location>
        <begin position="21"/>
        <end position="190"/>
    </location>
</feature>
<evidence type="ECO:0000256" key="4">
    <source>
        <dbReference type="ARBA" id="ARBA00022475"/>
    </source>
</evidence>
<dbReference type="CDD" id="cd03399">
    <property type="entry name" value="SPFH_flotillin"/>
    <property type="match status" value="1"/>
</dbReference>
<evidence type="ECO:0000313" key="10">
    <source>
        <dbReference type="Proteomes" id="UP000321907"/>
    </source>
</evidence>
<evidence type="ECO:0000256" key="3">
    <source>
        <dbReference type="ARBA" id="ARBA00007161"/>
    </source>
</evidence>
<evidence type="ECO:0000256" key="6">
    <source>
        <dbReference type="SAM" id="Coils"/>
    </source>
</evidence>
<accession>A0A5C7FIH2</accession>
<dbReference type="RefSeq" id="WP_147929841.1">
    <property type="nucleotide sequence ID" value="NZ_VOXD01000007.1"/>
</dbReference>
<dbReference type="Gene3D" id="3.30.479.30">
    <property type="entry name" value="Band 7 domain"/>
    <property type="match status" value="1"/>
</dbReference>
<dbReference type="SMART" id="SM00244">
    <property type="entry name" value="PHB"/>
    <property type="match status" value="1"/>
</dbReference>
<gene>
    <name evidence="9" type="ORF">FUA23_06095</name>
</gene>
<feature type="region of interest" description="Disordered" evidence="7">
    <location>
        <begin position="489"/>
        <end position="519"/>
    </location>
</feature>
<dbReference type="GO" id="GO:0005886">
    <property type="term" value="C:plasma membrane"/>
    <property type="evidence" value="ECO:0007669"/>
    <property type="project" value="UniProtKB-SubCell"/>
</dbReference>
<proteinExistence type="inferred from homology"/>